<dbReference type="Proteomes" id="UP000004162">
    <property type="component" value="Unassembled WGS sequence"/>
</dbReference>
<proteinExistence type="inferred from homology"/>
<comment type="function">
    <text evidence="9">Catalyzes the ATP-dependent phosphorylation of N-acetyl-L-glutamate.</text>
</comment>
<dbReference type="AlphaFoldDB" id="Q0YSP2"/>
<evidence type="ECO:0000313" key="11">
    <source>
        <dbReference type="EMBL" id="EAT59342.1"/>
    </source>
</evidence>
<keyword evidence="3 9" id="KW-0028">Amino-acid biosynthesis</keyword>
<comment type="pathway">
    <text evidence="1 9">Amino-acid biosynthesis; L-arginine biosynthesis; N(2)-acetyl-L-ornithine from L-glutamate: step 2/4.</text>
</comment>
<feature type="binding site" evidence="9">
    <location>
        <position position="193"/>
    </location>
    <ligand>
        <name>substrate</name>
    </ligand>
</feature>
<organism evidence="11 12">
    <name type="scientific">Chlorobium ferrooxidans DSM 13031</name>
    <dbReference type="NCBI Taxonomy" id="377431"/>
    <lineage>
        <taxon>Bacteria</taxon>
        <taxon>Pseudomonadati</taxon>
        <taxon>Chlorobiota</taxon>
        <taxon>Chlorobiia</taxon>
        <taxon>Chlorobiales</taxon>
        <taxon>Chlorobiaceae</taxon>
        <taxon>Chlorobium/Pelodictyon group</taxon>
        <taxon>Chlorobium</taxon>
    </lineage>
</organism>
<gene>
    <name evidence="9" type="primary">argB</name>
    <name evidence="11" type="ORF">CferDRAFT_1490</name>
</gene>
<comment type="caution">
    <text evidence="11">The sequence shown here is derived from an EMBL/GenBank/DDBJ whole genome shotgun (WGS) entry which is preliminary data.</text>
</comment>
<dbReference type="GO" id="GO:0042450">
    <property type="term" value="P:L-arginine biosynthetic process via ornithine"/>
    <property type="evidence" value="ECO:0007669"/>
    <property type="project" value="UniProtKB-UniRule"/>
</dbReference>
<comment type="similarity">
    <text evidence="9">Belongs to the acetylglutamate kinase family. ArgB subfamily.</text>
</comment>
<keyword evidence="2 9" id="KW-0055">Arginine biosynthesis</keyword>
<keyword evidence="4 9" id="KW-0808">Transferase</keyword>
<feature type="binding site" evidence="9">
    <location>
        <begin position="77"/>
        <end position="78"/>
    </location>
    <ligand>
        <name>substrate</name>
    </ligand>
</feature>
<evidence type="ECO:0000256" key="1">
    <source>
        <dbReference type="ARBA" id="ARBA00004828"/>
    </source>
</evidence>
<sequence length="307" mass="32832">MENLQNSEPKSPRKAPKAAIGQVLIEALPYIRQFEGKTFVIKYGGSAMKDASLKNSVAQNVTLLRKVGINIVLVHGGGDAITKTAEKLGHNSRFLHGRRVTDREMISVIQMTLAGKVNQDIVQLLSQHGGKAVGVSGLDADTIKAVPHQNADTLGLVGEVVHINTDYIDLLCHAGLIPVIAPIGFDDTGNIYNINADDAASSIAIALKAEKLIYVSDVEGIHVGERILKTICKTEAADFIEQGIISGGMIPKVLSAFKTLDSGVGKIHLIDGKSTHSLLLEIFTHEGVGTQFIADQESDQSLNSQSR</sequence>
<evidence type="ECO:0000256" key="7">
    <source>
        <dbReference type="ARBA" id="ARBA00022840"/>
    </source>
</evidence>
<dbReference type="GO" id="GO:0003991">
    <property type="term" value="F:acetylglutamate kinase activity"/>
    <property type="evidence" value="ECO:0007669"/>
    <property type="project" value="UniProtKB-UniRule"/>
</dbReference>
<dbReference type="HAMAP" id="MF_00082">
    <property type="entry name" value="ArgB"/>
    <property type="match status" value="1"/>
</dbReference>
<keyword evidence="9" id="KW-0963">Cytoplasm</keyword>
<accession>Q0YSP2</accession>
<evidence type="ECO:0000313" key="12">
    <source>
        <dbReference type="Proteomes" id="UP000004162"/>
    </source>
</evidence>
<evidence type="ECO:0000256" key="8">
    <source>
        <dbReference type="ARBA" id="ARBA00048141"/>
    </source>
</evidence>
<dbReference type="PRINTS" id="PR00474">
    <property type="entry name" value="GLU5KINASE"/>
</dbReference>
<keyword evidence="7 9" id="KW-0067">ATP-binding</keyword>
<dbReference type="GO" id="GO:0005524">
    <property type="term" value="F:ATP binding"/>
    <property type="evidence" value="ECO:0007669"/>
    <property type="project" value="UniProtKB-UniRule"/>
</dbReference>
<dbReference type="SUPFAM" id="SSF53633">
    <property type="entry name" value="Carbamate kinase-like"/>
    <property type="match status" value="1"/>
</dbReference>
<dbReference type="PIRSF" id="PIRSF000728">
    <property type="entry name" value="NAGK"/>
    <property type="match status" value="1"/>
</dbReference>
<evidence type="ECO:0000256" key="6">
    <source>
        <dbReference type="ARBA" id="ARBA00022777"/>
    </source>
</evidence>
<keyword evidence="6 9" id="KW-0418">Kinase</keyword>
<comment type="catalytic activity">
    <reaction evidence="8 9">
        <text>N-acetyl-L-glutamate + ATP = N-acetyl-L-glutamyl 5-phosphate + ADP</text>
        <dbReference type="Rhea" id="RHEA:14629"/>
        <dbReference type="ChEBI" id="CHEBI:30616"/>
        <dbReference type="ChEBI" id="CHEBI:44337"/>
        <dbReference type="ChEBI" id="CHEBI:57936"/>
        <dbReference type="ChEBI" id="CHEBI:456216"/>
        <dbReference type="EC" id="2.7.2.8"/>
    </reaction>
</comment>
<name>Q0YSP2_9CHLB</name>
<dbReference type="InterPro" id="IPR036393">
    <property type="entry name" value="AceGlu_kinase-like_sf"/>
</dbReference>
<dbReference type="EC" id="2.7.2.8" evidence="9"/>
<dbReference type="PANTHER" id="PTHR23342">
    <property type="entry name" value="N-ACETYLGLUTAMATE SYNTHASE"/>
    <property type="match status" value="1"/>
</dbReference>
<dbReference type="InterPro" id="IPR041727">
    <property type="entry name" value="NAGK-C"/>
</dbReference>
<dbReference type="InterPro" id="IPR001057">
    <property type="entry name" value="Glu/AcGlu_kinase"/>
</dbReference>
<comment type="subcellular location">
    <subcellularLocation>
        <location evidence="9">Cytoplasm</location>
    </subcellularLocation>
</comment>
<evidence type="ECO:0000256" key="2">
    <source>
        <dbReference type="ARBA" id="ARBA00022571"/>
    </source>
</evidence>
<reference evidence="11 12" key="1">
    <citation type="submission" date="2006-07" db="EMBL/GenBank/DDBJ databases">
        <title>Annotation of the draft genome assembly of Chlorobium ferroxidans DSM 13031.</title>
        <authorList>
            <consortium name="US DOE Joint Genome Institute (JGI-ORNL)"/>
            <person name="Larimer F."/>
            <person name="Land M."/>
            <person name="Hauser L."/>
        </authorList>
    </citation>
    <scope>NUCLEOTIDE SEQUENCE [LARGE SCALE GENOMIC DNA]</scope>
    <source>
        <strain evidence="11 12">DSM 13031</strain>
    </source>
</reference>
<feature type="binding site" evidence="9">
    <location>
        <position position="99"/>
    </location>
    <ligand>
        <name>substrate</name>
    </ligand>
</feature>
<dbReference type="UniPathway" id="UPA00068">
    <property type="reaction ID" value="UER00107"/>
</dbReference>
<dbReference type="InterPro" id="IPR004662">
    <property type="entry name" value="AcgluKinase_fam"/>
</dbReference>
<evidence type="ECO:0000256" key="4">
    <source>
        <dbReference type="ARBA" id="ARBA00022679"/>
    </source>
</evidence>
<dbReference type="Pfam" id="PF00696">
    <property type="entry name" value="AA_kinase"/>
    <property type="match status" value="1"/>
</dbReference>
<dbReference type="FunFam" id="3.40.1160.10:FF:000004">
    <property type="entry name" value="Acetylglutamate kinase"/>
    <property type="match status" value="1"/>
</dbReference>
<dbReference type="RefSeq" id="WP_006365998.1">
    <property type="nucleotide sequence ID" value="NZ_AASE01000005.1"/>
</dbReference>
<dbReference type="GO" id="GO:0005737">
    <property type="term" value="C:cytoplasm"/>
    <property type="evidence" value="ECO:0007669"/>
    <property type="project" value="UniProtKB-SubCell"/>
</dbReference>
<evidence type="ECO:0000256" key="5">
    <source>
        <dbReference type="ARBA" id="ARBA00022741"/>
    </source>
</evidence>
<dbReference type="InterPro" id="IPR037528">
    <property type="entry name" value="ArgB"/>
</dbReference>
<dbReference type="PANTHER" id="PTHR23342:SF0">
    <property type="entry name" value="N-ACETYLGLUTAMATE SYNTHASE, MITOCHONDRIAL"/>
    <property type="match status" value="1"/>
</dbReference>
<evidence type="ECO:0000259" key="10">
    <source>
        <dbReference type="Pfam" id="PF00696"/>
    </source>
</evidence>
<protein>
    <recommendedName>
        <fullName evidence="9">Acetylglutamate kinase</fullName>
        <ecNumber evidence="9">2.7.2.8</ecNumber>
    </recommendedName>
    <alternativeName>
        <fullName evidence="9">N-acetyl-L-glutamate 5-phosphotransferase</fullName>
    </alternativeName>
    <alternativeName>
        <fullName evidence="9">NAG kinase</fullName>
        <shortName evidence="9">NAGK</shortName>
    </alternativeName>
</protein>
<evidence type="ECO:0000256" key="3">
    <source>
        <dbReference type="ARBA" id="ARBA00022605"/>
    </source>
</evidence>
<dbReference type="NCBIfam" id="TIGR00761">
    <property type="entry name" value="argB"/>
    <property type="match status" value="1"/>
</dbReference>
<dbReference type="EMBL" id="AASE01000005">
    <property type="protein sequence ID" value="EAT59342.1"/>
    <property type="molecule type" value="Genomic_DNA"/>
</dbReference>
<evidence type="ECO:0000256" key="9">
    <source>
        <dbReference type="HAMAP-Rule" id="MF_00082"/>
    </source>
</evidence>
<feature type="domain" description="Aspartate/glutamate/uridylate kinase" evidence="10">
    <location>
        <begin position="37"/>
        <end position="271"/>
    </location>
</feature>
<keyword evidence="5 9" id="KW-0547">Nucleotide-binding</keyword>
<keyword evidence="12" id="KW-1185">Reference proteome</keyword>
<dbReference type="InterPro" id="IPR001048">
    <property type="entry name" value="Asp/Glu/Uridylate_kinase"/>
</dbReference>
<reference evidence="11 12" key="2">
    <citation type="submission" date="2006-07" db="EMBL/GenBank/DDBJ databases">
        <title>Sequencing of the draft genome and assembly of Chlorobium ferroxidans DSM 13031.</title>
        <authorList>
            <consortium name="US DOE Joint Genome Institute (JGI-PGF)"/>
            <person name="Copeland A."/>
            <person name="Lucas S."/>
            <person name="Lapidus A."/>
            <person name="Barry K."/>
            <person name="Glavina del Rio T."/>
            <person name="Dalin E."/>
            <person name="Tice H."/>
            <person name="Bruce D."/>
            <person name="Pitluck S."/>
            <person name="Richardson P."/>
        </authorList>
    </citation>
    <scope>NUCLEOTIDE SEQUENCE [LARGE SCALE GENOMIC DNA]</scope>
    <source>
        <strain evidence="11 12">DSM 13031</strain>
    </source>
</reference>
<dbReference type="Gene3D" id="3.40.1160.10">
    <property type="entry name" value="Acetylglutamate kinase-like"/>
    <property type="match status" value="1"/>
</dbReference>
<feature type="site" description="Transition state stabilizer" evidence="9">
    <location>
        <position position="42"/>
    </location>
</feature>
<dbReference type="CDD" id="cd04250">
    <property type="entry name" value="AAK_NAGK-C"/>
    <property type="match status" value="1"/>
</dbReference>
<feature type="site" description="Transition state stabilizer" evidence="9">
    <location>
        <position position="252"/>
    </location>
</feature>
<dbReference type="OrthoDB" id="9803155at2"/>